<accession>A0A6A6C224</accession>
<gene>
    <name evidence="2" type="ORF">M409DRAFT_60138</name>
</gene>
<dbReference type="RefSeq" id="XP_033661109.1">
    <property type="nucleotide sequence ID" value="XM_033814375.1"/>
</dbReference>
<sequence>MSNSKDVFASPQYGPTTYPDHTQLETQRKLIHTCSSYLPPSSEITGFLNSAPSNSTATRQAASRDPRRTPSWRRRKRRGGGGSMVISFGVLCGGRWKQRTEAVDLASTSQACLTSQKHPLAGTPEEVKGGATPQYGPPMSPAIFSEKWYAKFEELLATSFFCTREADATWIADVCEAGYEHLFNFHAQAAELDLQEGDLPKPHAPKAAVDSETEPSSPRAMAAQVRTASPFYAAATLLDMVHPFLCRLQSMKLGKRMHGISWQQLPLSVRQRINELMLKVEDAKKAKWWSLSETQEKRLVGELGEYEARWDLQYRLRTT</sequence>
<dbReference type="EMBL" id="ML993628">
    <property type="protein sequence ID" value="KAF2160220.1"/>
    <property type="molecule type" value="Genomic_DNA"/>
</dbReference>
<evidence type="ECO:0000313" key="3">
    <source>
        <dbReference type="Proteomes" id="UP000799537"/>
    </source>
</evidence>
<feature type="region of interest" description="Disordered" evidence="1">
    <location>
        <begin position="116"/>
        <end position="136"/>
    </location>
</feature>
<dbReference type="Proteomes" id="UP000799537">
    <property type="component" value="Unassembled WGS sequence"/>
</dbReference>
<feature type="region of interest" description="Disordered" evidence="1">
    <location>
        <begin position="197"/>
        <end position="220"/>
    </location>
</feature>
<keyword evidence="3" id="KW-1185">Reference proteome</keyword>
<dbReference type="AlphaFoldDB" id="A0A6A6C224"/>
<evidence type="ECO:0000256" key="1">
    <source>
        <dbReference type="SAM" id="MobiDB-lite"/>
    </source>
</evidence>
<proteinExistence type="predicted"/>
<feature type="region of interest" description="Disordered" evidence="1">
    <location>
        <begin position="1"/>
        <end position="22"/>
    </location>
</feature>
<feature type="compositionally biased region" description="Basic residues" evidence="1">
    <location>
        <begin position="70"/>
        <end position="79"/>
    </location>
</feature>
<name>A0A6A6C224_ZASCE</name>
<organism evidence="2 3">
    <name type="scientific">Zasmidium cellare ATCC 36951</name>
    <dbReference type="NCBI Taxonomy" id="1080233"/>
    <lineage>
        <taxon>Eukaryota</taxon>
        <taxon>Fungi</taxon>
        <taxon>Dikarya</taxon>
        <taxon>Ascomycota</taxon>
        <taxon>Pezizomycotina</taxon>
        <taxon>Dothideomycetes</taxon>
        <taxon>Dothideomycetidae</taxon>
        <taxon>Mycosphaerellales</taxon>
        <taxon>Mycosphaerellaceae</taxon>
        <taxon>Zasmidium</taxon>
    </lineage>
</organism>
<dbReference type="GeneID" id="54567647"/>
<feature type="region of interest" description="Disordered" evidence="1">
    <location>
        <begin position="45"/>
        <end position="80"/>
    </location>
</feature>
<feature type="compositionally biased region" description="Polar residues" evidence="1">
    <location>
        <begin position="45"/>
        <end position="61"/>
    </location>
</feature>
<reference evidence="2" key="1">
    <citation type="journal article" date="2020" name="Stud. Mycol.">
        <title>101 Dothideomycetes genomes: a test case for predicting lifestyles and emergence of pathogens.</title>
        <authorList>
            <person name="Haridas S."/>
            <person name="Albert R."/>
            <person name="Binder M."/>
            <person name="Bloem J."/>
            <person name="Labutti K."/>
            <person name="Salamov A."/>
            <person name="Andreopoulos B."/>
            <person name="Baker S."/>
            <person name="Barry K."/>
            <person name="Bills G."/>
            <person name="Bluhm B."/>
            <person name="Cannon C."/>
            <person name="Castanera R."/>
            <person name="Culley D."/>
            <person name="Daum C."/>
            <person name="Ezra D."/>
            <person name="Gonzalez J."/>
            <person name="Henrissat B."/>
            <person name="Kuo A."/>
            <person name="Liang C."/>
            <person name="Lipzen A."/>
            <person name="Lutzoni F."/>
            <person name="Magnuson J."/>
            <person name="Mondo S."/>
            <person name="Nolan M."/>
            <person name="Ohm R."/>
            <person name="Pangilinan J."/>
            <person name="Park H.-J."/>
            <person name="Ramirez L."/>
            <person name="Alfaro M."/>
            <person name="Sun H."/>
            <person name="Tritt A."/>
            <person name="Yoshinaga Y."/>
            <person name="Zwiers L.-H."/>
            <person name="Turgeon B."/>
            <person name="Goodwin S."/>
            <person name="Spatafora J."/>
            <person name="Crous P."/>
            <person name="Grigoriev I."/>
        </authorList>
    </citation>
    <scope>NUCLEOTIDE SEQUENCE</scope>
    <source>
        <strain evidence="2">ATCC 36951</strain>
    </source>
</reference>
<protein>
    <submittedName>
        <fullName evidence="2">Uncharacterized protein</fullName>
    </submittedName>
</protein>
<evidence type="ECO:0000313" key="2">
    <source>
        <dbReference type="EMBL" id="KAF2160220.1"/>
    </source>
</evidence>